<accession>A0A850R5D4</accession>
<evidence type="ECO:0000313" key="1">
    <source>
        <dbReference type="EMBL" id="NVZ08005.1"/>
    </source>
</evidence>
<protein>
    <submittedName>
        <fullName evidence="1">Uncharacterized protein</fullName>
    </submittedName>
</protein>
<gene>
    <name evidence="1" type="ORF">HW932_01865</name>
</gene>
<sequence length="66" mass="7425">MTGKISLPTARILIQTWWMHETQNETEAIRLTEESLAAGYCELGASATLKLVDGDWYLSDPQENRA</sequence>
<evidence type="ECO:0000313" key="2">
    <source>
        <dbReference type="Proteomes" id="UP000592294"/>
    </source>
</evidence>
<dbReference type="EMBL" id="JABZEO010000001">
    <property type="protein sequence ID" value="NVZ08005.1"/>
    <property type="molecule type" value="Genomic_DNA"/>
</dbReference>
<reference evidence="1 2" key="1">
    <citation type="submission" date="2020-06" db="EMBL/GenBank/DDBJ databases">
        <title>Whole-genome sequence of Allochromatium humboldtianum DSM 21881, type strain.</title>
        <authorList>
            <person name="Kyndt J.A."/>
            <person name="Meyer T.E."/>
        </authorList>
    </citation>
    <scope>NUCLEOTIDE SEQUENCE [LARGE SCALE GENOMIC DNA]</scope>
    <source>
        <strain evidence="1 2">DSM 21881</strain>
    </source>
</reference>
<dbReference type="RefSeq" id="WP_176974798.1">
    <property type="nucleotide sequence ID" value="NZ_JABZEO010000001.1"/>
</dbReference>
<keyword evidence="2" id="KW-1185">Reference proteome</keyword>
<dbReference type="Proteomes" id="UP000592294">
    <property type="component" value="Unassembled WGS sequence"/>
</dbReference>
<organism evidence="1 2">
    <name type="scientific">Allochromatium humboldtianum</name>
    <dbReference type="NCBI Taxonomy" id="504901"/>
    <lineage>
        <taxon>Bacteria</taxon>
        <taxon>Pseudomonadati</taxon>
        <taxon>Pseudomonadota</taxon>
        <taxon>Gammaproteobacteria</taxon>
        <taxon>Chromatiales</taxon>
        <taxon>Chromatiaceae</taxon>
        <taxon>Allochromatium</taxon>
    </lineage>
</organism>
<dbReference type="AlphaFoldDB" id="A0A850R5D4"/>
<proteinExistence type="predicted"/>
<name>A0A850R5D4_9GAMM</name>
<comment type="caution">
    <text evidence="1">The sequence shown here is derived from an EMBL/GenBank/DDBJ whole genome shotgun (WGS) entry which is preliminary data.</text>
</comment>